<evidence type="ECO:0000313" key="3">
    <source>
        <dbReference type="EMBL" id="SOB87416.1"/>
    </source>
</evidence>
<dbReference type="AlphaFoldDB" id="A0A285QZX0"/>
<keyword evidence="4" id="KW-1185">Reference proteome</keyword>
<dbReference type="Pfam" id="PF07007">
    <property type="entry name" value="LprI"/>
    <property type="match status" value="1"/>
</dbReference>
<gene>
    <name evidence="3" type="ORF">SAMN06297144_2548</name>
</gene>
<name>A0A285QZX0_9SPHN</name>
<dbReference type="EMBL" id="OBMI01000003">
    <property type="protein sequence ID" value="SOB87416.1"/>
    <property type="molecule type" value="Genomic_DNA"/>
</dbReference>
<dbReference type="Gene3D" id="1.20.1270.180">
    <property type="match status" value="1"/>
</dbReference>
<keyword evidence="1" id="KW-0732">Signal</keyword>
<feature type="domain" description="Lysozyme inhibitor LprI-like N-terminal" evidence="2">
    <location>
        <begin position="16"/>
        <end position="114"/>
    </location>
</feature>
<organism evidence="3 4">
    <name type="scientific">Sphingomonas guangdongensis</name>
    <dbReference type="NCBI Taxonomy" id="1141890"/>
    <lineage>
        <taxon>Bacteria</taxon>
        <taxon>Pseudomonadati</taxon>
        <taxon>Pseudomonadota</taxon>
        <taxon>Alphaproteobacteria</taxon>
        <taxon>Sphingomonadales</taxon>
        <taxon>Sphingomonadaceae</taxon>
        <taxon>Sphingomonas</taxon>
    </lineage>
</organism>
<sequence length="121" mass="13229">MRTIAMLVAALLASPAAAQTQVQVNEAAARAYARADAAMTREWRLTYAAMKRMDAANRGGFRYAAATLASQRAWLAFRDAECAIEGGEFAGGSLQSMAESQCRARLTNDRAAQLRSLRWQR</sequence>
<proteinExistence type="predicted"/>
<accession>A0A285QZX0</accession>
<dbReference type="RefSeq" id="WP_245858493.1">
    <property type="nucleotide sequence ID" value="NZ_OBMI01000003.1"/>
</dbReference>
<feature type="chain" id="PRO_5012877114" evidence="1">
    <location>
        <begin position="19"/>
        <end position="121"/>
    </location>
</feature>
<dbReference type="InterPro" id="IPR009739">
    <property type="entry name" value="LprI-like_N"/>
</dbReference>
<evidence type="ECO:0000313" key="4">
    <source>
        <dbReference type="Proteomes" id="UP000219494"/>
    </source>
</evidence>
<evidence type="ECO:0000256" key="1">
    <source>
        <dbReference type="SAM" id="SignalP"/>
    </source>
</evidence>
<dbReference type="Proteomes" id="UP000219494">
    <property type="component" value="Unassembled WGS sequence"/>
</dbReference>
<feature type="signal peptide" evidence="1">
    <location>
        <begin position="1"/>
        <end position="18"/>
    </location>
</feature>
<protein>
    <submittedName>
        <fullName evidence="3">Uncharacterized conserved protein YecT, DUF1311 family</fullName>
    </submittedName>
</protein>
<evidence type="ECO:0000259" key="2">
    <source>
        <dbReference type="Pfam" id="PF07007"/>
    </source>
</evidence>
<reference evidence="3 4" key="1">
    <citation type="submission" date="2017-07" db="EMBL/GenBank/DDBJ databases">
        <authorList>
            <person name="Sun Z.S."/>
            <person name="Albrecht U."/>
            <person name="Echele G."/>
            <person name="Lee C.C."/>
        </authorList>
    </citation>
    <scope>NUCLEOTIDE SEQUENCE [LARGE SCALE GENOMIC DNA]</scope>
    <source>
        <strain evidence="3 4">CGMCC 1.12672</strain>
    </source>
</reference>